<name>A0A229YDQ0_ASPFM</name>
<sequence length="203" mass="21171">MKIPVLFSLLTLASAVSIPIRNNGHSNSYSYHTSNSTKFSVMSARSGSPIHLLPMNAAHGNFWLGESPSTFCPEPVEKVSGCPPGTTTRFASANALDVAVPGGQRIYVDPRGALRFTTAHSGSIPPGSSTGPFVHSAGTPFGHFAYKGQGAKGFIACPKSNGTATHWQVYASVANVASGAECLGFNALAVPSNDTRAAAWEYI</sequence>
<dbReference type="Proteomes" id="UP000813423">
    <property type="component" value="Unassembled WGS sequence"/>
</dbReference>
<feature type="chain" id="PRO_5041121851" description="IgE-binding protein" evidence="1">
    <location>
        <begin position="16"/>
        <end position="203"/>
    </location>
</feature>
<dbReference type="PANTHER" id="PTHR42047">
    <property type="entry name" value="PROTEIN, PUTATIVE (AFU_ORTHOLOGUE AFUA_6G03560)-RELATED"/>
    <property type="match status" value="1"/>
</dbReference>
<proteinExistence type="predicted"/>
<evidence type="ECO:0000313" key="2">
    <source>
        <dbReference type="EMBL" id="KAH1896146.1"/>
    </source>
</evidence>
<dbReference type="OMA" id="MACPTTN"/>
<evidence type="ECO:0000256" key="1">
    <source>
        <dbReference type="SAM" id="SignalP"/>
    </source>
</evidence>
<feature type="signal peptide" evidence="1">
    <location>
        <begin position="1"/>
        <end position="15"/>
    </location>
</feature>
<organism evidence="2 3">
    <name type="scientific">Aspergillus fumigatus</name>
    <name type="common">Neosartorya fumigata</name>
    <dbReference type="NCBI Taxonomy" id="746128"/>
    <lineage>
        <taxon>Eukaryota</taxon>
        <taxon>Fungi</taxon>
        <taxon>Dikarya</taxon>
        <taxon>Ascomycota</taxon>
        <taxon>Pezizomycotina</taxon>
        <taxon>Eurotiomycetes</taxon>
        <taxon>Eurotiomycetidae</taxon>
        <taxon>Eurotiales</taxon>
        <taxon>Aspergillaceae</taxon>
        <taxon>Aspergillus</taxon>
        <taxon>Aspergillus subgen. Fumigati</taxon>
    </lineage>
</organism>
<comment type="caution">
    <text evidence="2">The sequence shown here is derived from an EMBL/GenBank/DDBJ whole genome shotgun (WGS) entry which is preliminary data.</text>
</comment>
<dbReference type="AlphaFoldDB" id="A0A229YDQ0"/>
<gene>
    <name evidence="2" type="ORF">KXV57_001463</name>
</gene>
<evidence type="ECO:0000313" key="3">
    <source>
        <dbReference type="Proteomes" id="UP000813423"/>
    </source>
</evidence>
<reference evidence="2" key="1">
    <citation type="submission" date="2021-08" db="EMBL/GenBank/DDBJ databases">
        <title>Global Aspergillus fumigatus from environmental and clinical sources.</title>
        <authorList>
            <person name="Barber A."/>
            <person name="Sae-Ong T."/>
        </authorList>
    </citation>
    <scope>NUCLEOTIDE SEQUENCE</scope>
    <source>
        <strain evidence="2">NRZ-2016-071</strain>
    </source>
</reference>
<dbReference type="InterPro" id="IPR052820">
    <property type="entry name" value="PhiA_domain"/>
</dbReference>
<protein>
    <recommendedName>
        <fullName evidence="4">IgE-binding protein</fullName>
    </recommendedName>
</protein>
<dbReference type="EMBL" id="JAIBSC010000127">
    <property type="protein sequence ID" value="KAH1896146.1"/>
    <property type="molecule type" value="Genomic_DNA"/>
</dbReference>
<evidence type="ECO:0008006" key="4">
    <source>
        <dbReference type="Google" id="ProtNLM"/>
    </source>
</evidence>
<dbReference type="PANTHER" id="PTHR42047:SF1">
    <property type="entry name" value="PROTEIN, PUTATIVE (AFU_ORTHOLOGUE AFUA_6G03560)-RELATED"/>
    <property type="match status" value="1"/>
</dbReference>
<keyword evidence="1" id="KW-0732">Signal</keyword>
<accession>A0A229YDQ0</accession>